<evidence type="ECO:0000256" key="2">
    <source>
        <dbReference type="ARBA" id="ARBA00022692"/>
    </source>
</evidence>
<comment type="subcellular location">
    <subcellularLocation>
        <location evidence="1">Membrane</location>
    </subcellularLocation>
</comment>
<organism evidence="6 7">
    <name type="scientific">Cohaesibacter marisflavi</name>
    <dbReference type="NCBI Taxonomy" id="655353"/>
    <lineage>
        <taxon>Bacteria</taxon>
        <taxon>Pseudomonadati</taxon>
        <taxon>Pseudomonadota</taxon>
        <taxon>Alphaproteobacteria</taxon>
        <taxon>Hyphomicrobiales</taxon>
        <taxon>Cohaesibacteraceae</taxon>
    </lineage>
</organism>
<keyword evidence="3 5" id="KW-1133">Transmembrane helix</keyword>
<evidence type="ECO:0000313" key="7">
    <source>
        <dbReference type="Proteomes" id="UP000199236"/>
    </source>
</evidence>
<evidence type="ECO:0000313" key="6">
    <source>
        <dbReference type="EMBL" id="SFO72494.1"/>
    </source>
</evidence>
<name>A0A1I5JI56_9HYPH</name>
<dbReference type="Proteomes" id="UP000199236">
    <property type="component" value="Unassembled WGS sequence"/>
</dbReference>
<dbReference type="RefSeq" id="WP_210186799.1">
    <property type="nucleotide sequence ID" value="NZ_FOVR01000011.1"/>
</dbReference>
<proteinExistence type="predicted"/>
<gene>
    <name evidence="6" type="ORF">SAMN04488056_111178</name>
</gene>
<keyword evidence="2 5" id="KW-0812">Transmembrane</keyword>
<dbReference type="InterPro" id="IPR023352">
    <property type="entry name" value="MAPEG-like_dom_sf"/>
</dbReference>
<evidence type="ECO:0000256" key="5">
    <source>
        <dbReference type="SAM" id="Phobius"/>
    </source>
</evidence>
<dbReference type="EMBL" id="FOVR01000011">
    <property type="protein sequence ID" value="SFO72494.1"/>
    <property type="molecule type" value="Genomic_DNA"/>
</dbReference>
<protein>
    <submittedName>
        <fullName evidence="6">Uncharacterized conserved protein, MAPEG superfamily</fullName>
    </submittedName>
</protein>
<dbReference type="Gene3D" id="1.20.120.550">
    <property type="entry name" value="Membrane associated eicosanoid/glutathione metabolism-like domain"/>
    <property type="match status" value="1"/>
</dbReference>
<evidence type="ECO:0000256" key="1">
    <source>
        <dbReference type="ARBA" id="ARBA00004370"/>
    </source>
</evidence>
<dbReference type="AlphaFoldDB" id="A0A1I5JI56"/>
<keyword evidence="4 5" id="KW-0472">Membrane</keyword>
<dbReference type="SUPFAM" id="SSF161084">
    <property type="entry name" value="MAPEG domain-like"/>
    <property type="match status" value="1"/>
</dbReference>
<reference evidence="6 7" key="1">
    <citation type="submission" date="2016-10" db="EMBL/GenBank/DDBJ databases">
        <authorList>
            <person name="de Groot N.N."/>
        </authorList>
    </citation>
    <scope>NUCLEOTIDE SEQUENCE [LARGE SCALE GENOMIC DNA]</scope>
    <source>
        <strain evidence="6 7">CGMCC 1.9157</strain>
    </source>
</reference>
<keyword evidence="7" id="KW-1185">Reference proteome</keyword>
<feature type="transmembrane region" description="Helical" evidence="5">
    <location>
        <begin position="124"/>
        <end position="143"/>
    </location>
</feature>
<accession>A0A1I5JI56</accession>
<dbReference type="GO" id="GO:0016020">
    <property type="term" value="C:membrane"/>
    <property type="evidence" value="ECO:0007669"/>
    <property type="project" value="UniProtKB-SubCell"/>
</dbReference>
<feature type="transmembrane region" description="Helical" evidence="5">
    <location>
        <begin position="12"/>
        <end position="35"/>
    </location>
</feature>
<dbReference type="STRING" id="655353.SAMN04488056_111178"/>
<dbReference type="Pfam" id="PF01124">
    <property type="entry name" value="MAPEG"/>
    <property type="match status" value="1"/>
</dbReference>
<evidence type="ECO:0000256" key="3">
    <source>
        <dbReference type="ARBA" id="ARBA00022989"/>
    </source>
</evidence>
<dbReference type="InterPro" id="IPR001129">
    <property type="entry name" value="Membr-assoc_MAPEG"/>
</dbReference>
<evidence type="ECO:0000256" key="4">
    <source>
        <dbReference type="ARBA" id="ARBA00023136"/>
    </source>
</evidence>
<sequence length="144" mass="15930">MTEGLSMYASYGGALGAVYALLVMVFVQSLVAAVAHRAQKSYVPGIVDESLGPESFVFRSHRTFMNSIENVPFMIGLVILAAMTGFDAFWLALLSWAYVGGRLAHMITYYLVATRKNPSLRSYFFILAILAQFVLMVMLGISWL</sequence>